<dbReference type="GeneID" id="111023093"/>
<evidence type="ECO:0000256" key="4">
    <source>
        <dbReference type="ARBA" id="ARBA00022790"/>
    </source>
</evidence>
<dbReference type="KEGG" id="mcha:111023093"/>
<evidence type="ECO:0000313" key="7">
    <source>
        <dbReference type="Proteomes" id="UP000504603"/>
    </source>
</evidence>
<feature type="domain" description="26S proteasome regulatory subunit Rpn7 N-terminal" evidence="6">
    <location>
        <begin position="2"/>
        <end position="156"/>
    </location>
</feature>
<evidence type="ECO:0000313" key="8">
    <source>
        <dbReference type="RefSeq" id="XP_022156134.1"/>
    </source>
</evidence>
<gene>
    <name evidence="8" type="primary">LOC111023093</name>
</gene>
<proteinExistence type="predicted"/>
<dbReference type="InterPro" id="IPR045135">
    <property type="entry name" value="Rpn7_N"/>
</dbReference>
<evidence type="ECO:0000256" key="5">
    <source>
        <dbReference type="ARBA" id="ARBA00023242"/>
    </source>
</evidence>
<reference evidence="8" key="1">
    <citation type="submission" date="2025-08" db="UniProtKB">
        <authorList>
            <consortium name="RefSeq"/>
        </authorList>
    </citation>
    <scope>IDENTIFICATION</scope>
    <source>
        <strain evidence="8">OHB3-1</strain>
    </source>
</reference>
<evidence type="ECO:0000256" key="2">
    <source>
        <dbReference type="ARBA" id="ARBA00004496"/>
    </source>
</evidence>
<keyword evidence="7" id="KW-1185">Reference proteome</keyword>
<dbReference type="RefSeq" id="XP_022156134.1">
    <property type="nucleotide sequence ID" value="XM_022300442.1"/>
</dbReference>
<evidence type="ECO:0000256" key="1">
    <source>
        <dbReference type="ARBA" id="ARBA00004123"/>
    </source>
</evidence>
<dbReference type="GO" id="GO:0005737">
    <property type="term" value="C:cytoplasm"/>
    <property type="evidence" value="ECO:0007669"/>
    <property type="project" value="UniProtKB-SubCell"/>
</dbReference>
<dbReference type="InterPro" id="IPR019585">
    <property type="entry name" value="Rpn7/CSN1"/>
</dbReference>
<dbReference type="AlphaFoldDB" id="A0A6J1DSF8"/>
<dbReference type="Pfam" id="PF10602">
    <property type="entry name" value="RPN7"/>
    <property type="match status" value="1"/>
</dbReference>
<keyword evidence="5" id="KW-0539">Nucleus</keyword>
<dbReference type="PANTHER" id="PTHR14145:SF2">
    <property type="entry name" value="COP9 SIGNALOSOME COMPLEX SUBUNIT 1"/>
    <property type="match status" value="1"/>
</dbReference>
<protein>
    <submittedName>
        <fullName evidence="8">Uncharacterized protein LOC111023093 isoform X1</fullName>
    </submittedName>
</protein>
<sequence length="180" mass="20494">MDEDWCRSVNRTKQLMEQGLDIRLHQCEKDFTKGILSAEGARTAYNYAGDFYYAHGAILEAILRYKRTQFYNVTSRSYHDLGSRVIIVFIEMGKFPLFASIAGKELTHCDPITAGKLRCAFGLGLLKTQRFRDAADKMMANVFSTTIEALEKKLISFINTNQIKAKIDSADKVLYARKDD</sequence>
<evidence type="ECO:0000256" key="3">
    <source>
        <dbReference type="ARBA" id="ARBA00022490"/>
    </source>
</evidence>
<dbReference type="PANTHER" id="PTHR14145">
    <property type="entry name" value="26S PROTESOME SUBUNIT 6"/>
    <property type="match status" value="1"/>
</dbReference>
<organism evidence="7 8">
    <name type="scientific">Momordica charantia</name>
    <name type="common">Bitter gourd</name>
    <name type="synonym">Balsam pear</name>
    <dbReference type="NCBI Taxonomy" id="3673"/>
    <lineage>
        <taxon>Eukaryota</taxon>
        <taxon>Viridiplantae</taxon>
        <taxon>Streptophyta</taxon>
        <taxon>Embryophyta</taxon>
        <taxon>Tracheophyta</taxon>
        <taxon>Spermatophyta</taxon>
        <taxon>Magnoliopsida</taxon>
        <taxon>eudicotyledons</taxon>
        <taxon>Gunneridae</taxon>
        <taxon>Pentapetalae</taxon>
        <taxon>rosids</taxon>
        <taxon>fabids</taxon>
        <taxon>Cucurbitales</taxon>
        <taxon>Cucurbitaceae</taxon>
        <taxon>Momordiceae</taxon>
        <taxon>Momordica</taxon>
    </lineage>
</organism>
<dbReference type="Gene3D" id="1.25.40.570">
    <property type="match status" value="1"/>
</dbReference>
<dbReference type="Proteomes" id="UP000504603">
    <property type="component" value="Unplaced"/>
</dbReference>
<comment type="subcellular location">
    <subcellularLocation>
        <location evidence="2">Cytoplasm</location>
    </subcellularLocation>
    <subcellularLocation>
        <location evidence="1">Nucleus</location>
    </subcellularLocation>
</comment>
<accession>A0A6J1DSF8</accession>
<evidence type="ECO:0000259" key="6">
    <source>
        <dbReference type="Pfam" id="PF10602"/>
    </source>
</evidence>
<keyword evidence="3" id="KW-0963">Cytoplasm</keyword>
<name>A0A6J1DSF8_MOMCH</name>
<dbReference type="GO" id="GO:0008180">
    <property type="term" value="C:COP9 signalosome"/>
    <property type="evidence" value="ECO:0007669"/>
    <property type="project" value="UniProtKB-KW"/>
</dbReference>
<keyword evidence="4" id="KW-0736">Signalosome</keyword>